<dbReference type="EMBL" id="LR593887">
    <property type="protein sequence ID" value="VTS00672.1"/>
    <property type="molecule type" value="Genomic_DNA"/>
</dbReference>
<proteinExistence type="predicted"/>
<dbReference type="AlphaFoldDB" id="A0A6C2YM88"/>
<evidence type="ECO:0000313" key="3">
    <source>
        <dbReference type="Proteomes" id="UP000464378"/>
    </source>
</evidence>
<accession>A0A6C2YM88</accession>
<organism evidence="2">
    <name type="scientific">Tuwongella immobilis</name>
    <dbReference type="NCBI Taxonomy" id="692036"/>
    <lineage>
        <taxon>Bacteria</taxon>
        <taxon>Pseudomonadati</taxon>
        <taxon>Planctomycetota</taxon>
        <taxon>Planctomycetia</taxon>
        <taxon>Gemmatales</taxon>
        <taxon>Gemmataceae</taxon>
        <taxon>Tuwongella</taxon>
    </lineage>
</organism>
<name>A0A6C2YM88_9BACT</name>
<dbReference type="Proteomes" id="UP000464378">
    <property type="component" value="Chromosome"/>
</dbReference>
<dbReference type="InterPro" id="IPR008979">
    <property type="entry name" value="Galactose-bd-like_sf"/>
</dbReference>
<dbReference type="InterPro" id="IPR038637">
    <property type="entry name" value="NPCBM_sf"/>
</dbReference>
<sequence>MTMRGLVVMLLLCSSVRADDPLRWQRLGGSVPQAEVVLTQLQPDGTIRTAAPEPKSIPGNDLIALIRDTIPQPGAPASRYLQLRNGDRWPGRVRSCNDASLEWLPSWGNGLGTPGGDPILPISLGQVAVIWMDRPLQRVTQSESWQRVLTQPRRRDVVLLANGDLVEGTLEAIDPEPLEVRLRTSGEEEPMKITKIPMLQVVAIALNTELTRIRKPLTKTFQLVCQDGGIWTARRIEGDGTELRAELLTGGKIRIPWGELVALRVLQGDATYCEDVRPTRVEATPFQEFAGQWVAMTPNSPTPLALRRSDQQTDFLEHGFRASVGVTLRFPLNRRSSRFEARIGVADDGLPVRNRADVRVEILVDQQDRTPESLRNCRVATGAEWVRVDTTNARELTIRVLPGRSGSTGAEVHFGDARLVK</sequence>
<feature type="domain" description="Glycosyl hydrolase family 98 putative carbohydrate-binding module" evidence="1">
    <location>
        <begin position="317"/>
        <end position="419"/>
    </location>
</feature>
<evidence type="ECO:0000313" key="2">
    <source>
        <dbReference type="EMBL" id="VIP02195.1"/>
    </source>
</evidence>
<evidence type="ECO:0000259" key="1">
    <source>
        <dbReference type="Pfam" id="PF08305"/>
    </source>
</evidence>
<dbReference type="KEGG" id="tim:GMBLW1_17650"/>
<dbReference type="Pfam" id="PF08305">
    <property type="entry name" value="NPCBM"/>
    <property type="match status" value="1"/>
</dbReference>
<dbReference type="InterPro" id="IPR013222">
    <property type="entry name" value="Glyco_hyd_98_carb-bd"/>
</dbReference>
<dbReference type="SUPFAM" id="SSF49785">
    <property type="entry name" value="Galactose-binding domain-like"/>
    <property type="match status" value="1"/>
</dbReference>
<reference evidence="2" key="1">
    <citation type="submission" date="2019-04" db="EMBL/GenBank/DDBJ databases">
        <authorList>
            <consortium name="Science for Life Laboratories"/>
        </authorList>
    </citation>
    <scope>NUCLEOTIDE SEQUENCE</scope>
    <source>
        <strain evidence="2">MBLW1</strain>
    </source>
</reference>
<dbReference type="Gene3D" id="2.60.120.1060">
    <property type="entry name" value="NPCBM/NEW2 domain"/>
    <property type="match status" value="1"/>
</dbReference>
<dbReference type="EMBL" id="LR586016">
    <property type="protein sequence ID" value="VIP02195.1"/>
    <property type="molecule type" value="Genomic_DNA"/>
</dbReference>
<gene>
    <name evidence="2" type="ORF">GMBLW1_17650</name>
</gene>
<protein>
    <recommendedName>
        <fullName evidence="1">Glycosyl hydrolase family 98 putative carbohydrate-binding module domain-containing protein</fullName>
    </recommendedName>
</protein>
<dbReference type="RefSeq" id="WP_162657393.1">
    <property type="nucleotide sequence ID" value="NZ_LR593887.1"/>
</dbReference>
<dbReference type="InParanoid" id="A0A6C2YM88"/>
<keyword evidence="3" id="KW-1185">Reference proteome</keyword>